<reference evidence="9" key="1">
    <citation type="journal article" date="2020" name="Stud. Mycol.">
        <title>101 Dothideomycetes genomes: a test case for predicting lifestyles and emergence of pathogens.</title>
        <authorList>
            <person name="Haridas S."/>
            <person name="Albert R."/>
            <person name="Binder M."/>
            <person name="Bloem J."/>
            <person name="Labutti K."/>
            <person name="Salamov A."/>
            <person name="Andreopoulos B."/>
            <person name="Baker S."/>
            <person name="Barry K."/>
            <person name="Bills G."/>
            <person name="Bluhm B."/>
            <person name="Cannon C."/>
            <person name="Castanera R."/>
            <person name="Culley D."/>
            <person name="Daum C."/>
            <person name="Ezra D."/>
            <person name="Gonzalez J."/>
            <person name="Henrissat B."/>
            <person name="Kuo A."/>
            <person name="Liang C."/>
            <person name="Lipzen A."/>
            <person name="Lutzoni F."/>
            <person name="Magnuson J."/>
            <person name="Mondo S."/>
            <person name="Nolan M."/>
            <person name="Ohm R."/>
            <person name="Pangilinan J."/>
            <person name="Park H.-J."/>
            <person name="Ramirez L."/>
            <person name="Alfaro M."/>
            <person name="Sun H."/>
            <person name="Tritt A."/>
            <person name="Yoshinaga Y."/>
            <person name="Zwiers L.-H."/>
            <person name="Turgeon B."/>
            <person name="Goodwin S."/>
            <person name="Spatafora J."/>
            <person name="Crous P."/>
            <person name="Grigoriev I."/>
        </authorList>
    </citation>
    <scope>NUCLEOTIDE SEQUENCE</scope>
    <source>
        <strain evidence="9">ATCC 74209</strain>
    </source>
</reference>
<accession>A0A9P4JJN7</accession>
<evidence type="ECO:0000256" key="7">
    <source>
        <dbReference type="PIRSR" id="PIRSR604808-3"/>
    </source>
</evidence>
<name>A0A9P4JJN7_9PLEO</name>
<feature type="active site" evidence="5">
    <location>
        <position position="235"/>
    </location>
</feature>
<dbReference type="Pfam" id="PF03372">
    <property type="entry name" value="Exo_endo_phos"/>
    <property type="match status" value="1"/>
</dbReference>
<feature type="binding site" evidence="6">
    <location>
        <position position="288"/>
    </location>
    <ligand>
        <name>Mg(2+)</name>
        <dbReference type="ChEBI" id="CHEBI:18420"/>
        <label>1</label>
    </ligand>
</feature>
<evidence type="ECO:0000256" key="3">
    <source>
        <dbReference type="ARBA" id="ARBA00022801"/>
    </source>
</evidence>
<keyword evidence="2 6" id="KW-0479">Metal-binding</keyword>
<dbReference type="SUPFAM" id="SSF56219">
    <property type="entry name" value="DNase I-like"/>
    <property type="match status" value="1"/>
</dbReference>
<dbReference type="GO" id="GO:0046872">
    <property type="term" value="F:metal ion binding"/>
    <property type="evidence" value="ECO:0007669"/>
    <property type="project" value="UniProtKB-KW"/>
</dbReference>
<evidence type="ECO:0000256" key="4">
    <source>
        <dbReference type="ARBA" id="ARBA00022842"/>
    </source>
</evidence>
<keyword evidence="3" id="KW-0378">Hydrolase</keyword>
<keyword evidence="10" id="KW-1185">Reference proteome</keyword>
<dbReference type="GO" id="GO:0008311">
    <property type="term" value="F:double-stranded DNA 3'-5' DNA exonuclease activity"/>
    <property type="evidence" value="ECO:0007669"/>
    <property type="project" value="TreeGrafter"/>
</dbReference>
<organism evidence="9 10">
    <name type="scientific">Delitschia confertaspora ATCC 74209</name>
    <dbReference type="NCBI Taxonomy" id="1513339"/>
    <lineage>
        <taxon>Eukaryota</taxon>
        <taxon>Fungi</taxon>
        <taxon>Dikarya</taxon>
        <taxon>Ascomycota</taxon>
        <taxon>Pezizomycotina</taxon>
        <taxon>Dothideomycetes</taxon>
        <taxon>Pleosporomycetidae</taxon>
        <taxon>Pleosporales</taxon>
        <taxon>Delitschiaceae</taxon>
        <taxon>Delitschia</taxon>
    </lineage>
</organism>
<evidence type="ECO:0000256" key="6">
    <source>
        <dbReference type="PIRSR" id="PIRSR604808-2"/>
    </source>
</evidence>
<dbReference type="AlphaFoldDB" id="A0A9P4JJN7"/>
<feature type="domain" description="Endonuclease/exonuclease/phosphatase" evidence="8">
    <location>
        <begin position="48"/>
        <end position="401"/>
    </location>
</feature>
<feature type="binding site" evidence="6">
    <location>
        <position position="103"/>
    </location>
    <ligand>
        <name>Mg(2+)</name>
        <dbReference type="ChEBI" id="CHEBI:18420"/>
        <label>1</label>
    </ligand>
</feature>
<comment type="caution">
    <text evidence="9">The sequence shown here is derived from an EMBL/GenBank/DDBJ whole genome shotgun (WGS) entry which is preliminary data.</text>
</comment>
<comment type="cofactor">
    <cofactor evidence="6">
        <name>Mg(2+)</name>
        <dbReference type="ChEBI" id="CHEBI:18420"/>
    </cofactor>
    <cofactor evidence="6">
        <name>Mn(2+)</name>
        <dbReference type="ChEBI" id="CHEBI:29035"/>
    </cofactor>
    <text evidence="6">Probably binds two magnesium or manganese ions per subunit.</text>
</comment>
<dbReference type="PROSITE" id="PS51435">
    <property type="entry name" value="AP_NUCLEASE_F1_4"/>
    <property type="match status" value="1"/>
</dbReference>
<dbReference type="Gene3D" id="3.60.10.10">
    <property type="entry name" value="Endonuclease/exonuclease/phosphatase"/>
    <property type="match status" value="1"/>
</dbReference>
<gene>
    <name evidence="9" type="ORF">GQ43DRAFT_457853</name>
</gene>
<dbReference type="OrthoDB" id="498125at2759"/>
<dbReference type="PANTHER" id="PTHR22748:SF14">
    <property type="entry name" value="ENDONUCLEASE_EXONUCLEASE_PHOSPHATASE DOMAIN-CONTAINING PROTEIN"/>
    <property type="match status" value="1"/>
</dbReference>
<feature type="active site" description="Proton donor/acceptor" evidence="5">
    <location>
        <position position="286"/>
    </location>
</feature>
<dbReference type="InterPro" id="IPR005135">
    <property type="entry name" value="Endo/exonuclease/phosphatase"/>
</dbReference>
<dbReference type="EMBL" id="ML994146">
    <property type="protein sequence ID" value="KAF2198409.1"/>
    <property type="molecule type" value="Genomic_DNA"/>
</dbReference>
<sequence length="420" mass="47217">MRRLDREISPPALKRRKLSRSKVETQLPETQSIIQSPTHTLNTIRIFSWNINGVTPFLQNPITNFFSGSRTSPKEKENNAIPPASLRAFLHRHHWPHILCLQEVKIAFTDTKTQTALKVAINRRLRIETGTQPRYRSTAEDPGPGPDYEVYLTLPTDRHNARGLHNAGKLYGVASIIRSDFLKSSVLDVRTVDWDSEGRVSVIEIEPPSPSPTDFPSCSSSPGKGLGKMALFNIYAVNGTDSPYRDPSTGAVIGTRHDRKLAVHRLLRDECVQMEKQGWKVLLTGDMNVAPTPLDGYPKLRTFPYQHCINRADFLSKFFGVPNVKSKDADVIEELQFQGVDVWRTMNGEKRGYTWYSRTKPWGASCDRVDYFIAGKSLWDGNFVKGAGILENEAERGVSDHCPIWTEVKIIGDGEENGGD</sequence>
<dbReference type="Proteomes" id="UP000799536">
    <property type="component" value="Unassembled WGS sequence"/>
</dbReference>
<feature type="active site" description="Proton acceptor" evidence="5">
    <location>
        <position position="401"/>
    </location>
</feature>
<proteinExistence type="inferred from homology"/>
<feature type="binding site" evidence="6">
    <location>
        <position position="400"/>
    </location>
    <ligand>
        <name>Mg(2+)</name>
        <dbReference type="ChEBI" id="CHEBI:18420"/>
        <label>1</label>
    </ligand>
</feature>
<protein>
    <submittedName>
        <fullName evidence="9">DNase I-like protein</fullName>
    </submittedName>
</protein>
<dbReference type="InterPro" id="IPR004808">
    <property type="entry name" value="AP_endonuc_1"/>
</dbReference>
<comment type="similarity">
    <text evidence="1">Belongs to the DNA repair enzymes AP/ExoA family.</text>
</comment>
<keyword evidence="6" id="KW-0464">Manganese</keyword>
<dbReference type="PANTHER" id="PTHR22748">
    <property type="entry name" value="AP ENDONUCLEASE"/>
    <property type="match status" value="1"/>
</dbReference>
<evidence type="ECO:0000256" key="1">
    <source>
        <dbReference type="ARBA" id="ARBA00007092"/>
    </source>
</evidence>
<feature type="binding site" evidence="6">
    <location>
        <position position="286"/>
    </location>
    <ligand>
        <name>Mg(2+)</name>
        <dbReference type="ChEBI" id="CHEBI:18420"/>
        <label>1</label>
    </ligand>
</feature>
<evidence type="ECO:0000256" key="5">
    <source>
        <dbReference type="PIRSR" id="PIRSR604808-1"/>
    </source>
</evidence>
<evidence type="ECO:0000259" key="8">
    <source>
        <dbReference type="Pfam" id="PF03372"/>
    </source>
</evidence>
<evidence type="ECO:0000256" key="2">
    <source>
        <dbReference type="ARBA" id="ARBA00022723"/>
    </source>
</evidence>
<feature type="site" description="Important for catalytic activity" evidence="7">
    <location>
        <position position="370"/>
    </location>
</feature>
<feature type="site" description="Transition state stabilizer" evidence="7">
    <location>
        <position position="288"/>
    </location>
</feature>
<keyword evidence="4 6" id="KW-0460">Magnesium</keyword>
<dbReference type="GO" id="GO:0008081">
    <property type="term" value="F:phosphoric diester hydrolase activity"/>
    <property type="evidence" value="ECO:0007669"/>
    <property type="project" value="TreeGrafter"/>
</dbReference>
<evidence type="ECO:0000313" key="10">
    <source>
        <dbReference type="Proteomes" id="UP000799536"/>
    </source>
</evidence>
<dbReference type="GO" id="GO:0005634">
    <property type="term" value="C:nucleus"/>
    <property type="evidence" value="ECO:0007669"/>
    <property type="project" value="TreeGrafter"/>
</dbReference>
<dbReference type="GO" id="GO:0006284">
    <property type="term" value="P:base-excision repair"/>
    <property type="evidence" value="ECO:0007669"/>
    <property type="project" value="TreeGrafter"/>
</dbReference>
<dbReference type="GO" id="GO:0003906">
    <property type="term" value="F:DNA-(apurinic or apyrimidinic site) endonuclease activity"/>
    <property type="evidence" value="ECO:0007669"/>
    <property type="project" value="TreeGrafter"/>
</dbReference>
<dbReference type="InterPro" id="IPR036691">
    <property type="entry name" value="Endo/exonu/phosph_ase_sf"/>
</dbReference>
<feature type="binding site" evidence="6">
    <location>
        <position position="401"/>
    </location>
    <ligand>
        <name>Mg(2+)</name>
        <dbReference type="ChEBI" id="CHEBI:18420"/>
        <label>1</label>
    </ligand>
</feature>
<evidence type="ECO:0000313" key="9">
    <source>
        <dbReference type="EMBL" id="KAF2198409.1"/>
    </source>
</evidence>
<feature type="binding site" evidence="6">
    <location>
        <position position="50"/>
    </location>
    <ligand>
        <name>Mg(2+)</name>
        <dbReference type="ChEBI" id="CHEBI:18420"/>
        <label>1</label>
    </ligand>
</feature>
<feature type="site" description="Interaction with DNA substrate" evidence="7">
    <location>
        <position position="401"/>
    </location>
</feature>